<evidence type="ECO:0000259" key="18">
    <source>
        <dbReference type="PROSITE" id="PS51093"/>
    </source>
</evidence>
<keyword evidence="6" id="KW-0598">Phosphotransferase system</keyword>
<keyword evidence="7 17" id="KW-0812">Transmembrane</keyword>
<dbReference type="Gene3D" id="2.70.70.10">
    <property type="entry name" value="Glucose Permease (Domain IIA)"/>
    <property type="match status" value="1"/>
</dbReference>
<reference evidence="21 22" key="1">
    <citation type="journal article" date="2015" name="Genome Announc.">
        <title>Expanding the biotechnology potential of lactobacilli through comparative genomics of 213 strains and associated genera.</title>
        <authorList>
            <person name="Sun Z."/>
            <person name="Harris H.M."/>
            <person name="McCann A."/>
            <person name="Guo C."/>
            <person name="Argimon S."/>
            <person name="Zhang W."/>
            <person name="Yang X."/>
            <person name="Jeffery I.B."/>
            <person name="Cooney J.C."/>
            <person name="Kagawa T.F."/>
            <person name="Liu W."/>
            <person name="Song Y."/>
            <person name="Salvetti E."/>
            <person name="Wrobel A."/>
            <person name="Rasinkangas P."/>
            <person name="Parkhill J."/>
            <person name="Rea M.C."/>
            <person name="O'Sullivan O."/>
            <person name="Ritari J."/>
            <person name="Douillard F.P."/>
            <person name="Paul Ross R."/>
            <person name="Yang R."/>
            <person name="Briner A.E."/>
            <person name="Felis G.E."/>
            <person name="de Vos W.M."/>
            <person name="Barrangou R."/>
            <person name="Klaenhammer T.R."/>
            <person name="Caufield P.W."/>
            <person name="Cui Y."/>
            <person name="Zhang H."/>
            <person name="O'Toole P.W."/>
        </authorList>
    </citation>
    <scope>NUCLEOTIDE SEQUENCE [LARGE SCALE GENOMIC DNA]</scope>
    <source>
        <strain evidence="21 22">DSM 13238</strain>
    </source>
</reference>
<keyword evidence="10 17" id="KW-0472">Membrane</keyword>
<dbReference type="GO" id="GO:0016301">
    <property type="term" value="F:kinase activity"/>
    <property type="evidence" value="ECO:0007669"/>
    <property type="project" value="UniProtKB-KW"/>
</dbReference>
<evidence type="ECO:0000256" key="5">
    <source>
        <dbReference type="ARBA" id="ARBA00022679"/>
    </source>
</evidence>
<dbReference type="PANTHER" id="PTHR30175">
    <property type="entry name" value="PHOSPHOTRANSFERASE SYSTEM TRANSPORT PROTEIN"/>
    <property type="match status" value="1"/>
</dbReference>
<evidence type="ECO:0000256" key="16">
    <source>
        <dbReference type="PROSITE-ProRule" id="PRU00421"/>
    </source>
</evidence>
<name>A0A0R1PEZ0_9LACO</name>
<evidence type="ECO:0000256" key="6">
    <source>
        <dbReference type="ARBA" id="ARBA00022683"/>
    </source>
</evidence>
<dbReference type="NCBIfam" id="TIGR00830">
    <property type="entry name" value="PTBA"/>
    <property type="match status" value="1"/>
</dbReference>
<feature type="domain" description="PTS EIIC type-1" evidence="20">
    <location>
        <begin position="104"/>
        <end position="458"/>
    </location>
</feature>
<organism evidence="21 22">
    <name type="scientific">Companilactobacillus paralimentarius DSM 13238 = JCM 10415</name>
    <dbReference type="NCBI Taxonomy" id="1122151"/>
    <lineage>
        <taxon>Bacteria</taxon>
        <taxon>Bacillati</taxon>
        <taxon>Bacillota</taxon>
        <taxon>Bacilli</taxon>
        <taxon>Lactobacillales</taxon>
        <taxon>Lactobacillaceae</taxon>
        <taxon>Companilactobacillus</taxon>
    </lineage>
</organism>
<accession>A0A0R1PEZ0</accession>
<feature type="transmembrane region" description="Helical" evidence="17">
    <location>
        <begin position="207"/>
        <end position="227"/>
    </location>
</feature>
<dbReference type="PROSITE" id="PS01035">
    <property type="entry name" value="PTS_EIIB_TYPE_1_CYS"/>
    <property type="match status" value="1"/>
</dbReference>
<comment type="function">
    <text evidence="12">The phosphoenolpyruvate-dependent sugar phosphotransferase system (sugar PTS), a major carbohydrate active transport system, catalyzes the phosphorylation of incoming sugar substrates concomitantly with their translocation across the cell membrane. This system is involved in sucrose transport.</text>
</comment>
<dbReference type="InterPro" id="IPR018113">
    <property type="entry name" value="PTrfase_EIIB_Cys"/>
</dbReference>
<dbReference type="GO" id="GO:0008982">
    <property type="term" value="F:protein-N(PI)-phosphohistidine-sugar phosphotransferase activity"/>
    <property type="evidence" value="ECO:0007669"/>
    <property type="project" value="InterPro"/>
</dbReference>
<dbReference type="GO" id="GO:0009401">
    <property type="term" value="P:phosphoenolpyruvate-dependent sugar phosphotransferase system"/>
    <property type="evidence" value="ECO:0007669"/>
    <property type="project" value="UniProtKB-KW"/>
</dbReference>
<feature type="domain" description="PTS EIIB type-1" evidence="19">
    <location>
        <begin position="4"/>
        <end position="86"/>
    </location>
</feature>
<dbReference type="PROSITE" id="PS51103">
    <property type="entry name" value="PTS_EIIC_TYPE_1"/>
    <property type="match status" value="1"/>
</dbReference>
<evidence type="ECO:0000256" key="7">
    <source>
        <dbReference type="ARBA" id="ARBA00022692"/>
    </source>
</evidence>
<dbReference type="PROSITE" id="PS51098">
    <property type="entry name" value="PTS_EIIB_TYPE_1"/>
    <property type="match status" value="1"/>
</dbReference>
<gene>
    <name evidence="21" type="ORF">FD33_GL002389</name>
</gene>
<protein>
    <recommendedName>
        <fullName evidence="14">PTS system sucrose-specific EIIBCA component</fullName>
        <ecNumber evidence="11">2.7.1.211</ecNumber>
    </recommendedName>
    <alternativeName>
        <fullName evidence="15">EIIBCA-Scr</fullName>
    </alternativeName>
</protein>
<dbReference type="PATRIC" id="fig|1122151.5.peg.2468"/>
<feature type="transmembrane region" description="Helical" evidence="17">
    <location>
        <begin position="143"/>
        <end position="163"/>
    </location>
</feature>
<evidence type="ECO:0000256" key="1">
    <source>
        <dbReference type="ARBA" id="ARBA00004651"/>
    </source>
</evidence>
<dbReference type="InterPro" id="IPR036878">
    <property type="entry name" value="Glu_permease_IIB"/>
</dbReference>
<proteinExistence type="predicted"/>
<evidence type="ECO:0000256" key="3">
    <source>
        <dbReference type="ARBA" id="ARBA00022475"/>
    </source>
</evidence>
<dbReference type="GO" id="GO:0015771">
    <property type="term" value="P:trehalose transport"/>
    <property type="evidence" value="ECO:0007669"/>
    <property type="project" value="TreeGrafter"/>
</dbReference>
<dbReference type="AlphaFoldDB" id="A0A0R1PEZ0"/>
<dbReference type="GeneID" id="96668033"/>
<evidence type="ECO:0000313" key="21">
    <source>
        <dbReference type="EMBL" id="KRL31005.1"/>
    </source>
</evidence>
<feature type="transmembrane region" description="Helical" evidence="17">
    <location>
        <begin position="175"/>
        <end position="195"/>
    </location>
</feature>
<comment type="subcellular location">
    <subcellularLocation>
        <location evidence="1">Cell membrane</location>
        <topology evidence="1">Multi-pass membrane protein</topology>
    </subcellularLocation>
</comment>
<dbReference type="RefSeq" id="WP_025086043.1">
    <property type="nucleotide sequence ID" value="NZ_AZES01000072.1"/>
</dbReference>
<dbReference type="FunFam" id="2.70.70.10:FF:000001">
    <property type="entry name" value="PTS system glucose-specific IIA component"/>
    <property type="match status" value="1"/>
</dbReference>
<evidence type="ECO:0000256" key="17">
    <source>
        <dbReference type="SAM" id="Phobius"/>
    </source>
</evidence>
<dbReference type="SUPFAM" id="SSF55604">
    <property type="entry name" value="Glucose permease domain IIB"/>
    <property type="match status" value="1"/>
</dbReference>
<dbReference type="Gene3D" id="3.30.1360.60">
    <property type="entry name" value="Glucose permease domain IIB"/>
    <property type="match status" value="1"/>
</dbReference>
<feature type="transmembrane region" description="Helical" evidence="17">
    <location>
        <begin position="424"/>
        <end position="448"/>
    </location>
</feature>
<evidence type="ECO:0000256" key="11">
    <source>
        <dbReference type="ARBA" id="ARBA00044053"/>
    </source>
</evidence>
<evidence type="ECO:0000313" key="22">
    <source>
        <dbReference type="Proteomes" id="UP000051908"/>
    </source>
</evidence>
<dbReference type="PANTHER" id="PTHR30175:SF1">
    <property type="entry name" value="PTS SYSTEM ARBUTIN-, CELLOBIOSE-, AND SALICIN-SPECIFIC EIIBC COMPONENT-RELATED"/>
    <property type="match status" value="1"/>
</dbReference>
<feature type="domain" description="PTS EIIA type-1" evidence="18">
    <location>
        <begin position="490"/>
        <end position="594"/>
    </location>
</feature>
<evidence type="ECO:0000256" key="13">
    <source>
        <dbReference type="ARBA" id="ARBA00048931"/>
    </source>
</evidence>
<feature type="transmembrane region" description="Helical" evidence="17">
    <location>
        <begin position="277"/>
        <end position="297"/>
    </location>
</feature>
<evidence type="ECO:0000256" key="9">
    <source>
        <dbReference type="ARBA" id="ARBA00022989"/>
    </source>
</evidence>
<keyword evidence="3" id="KW-1003">Cell membrane</keyword>
<dbReference type="InterPro" id="IPR011055">
    <property type="entry name" value="Dup_hybrid_motif"/>
</dbReference>
<dbReference type="Pfam" id="PF00367">
    <property type="entry name" value="PTS_EIIB"/>
    <property type="match status" value="1"/>
</dbReference>
<dbReference type="Pfam" id="PF00358">
    <property type="entry name" value="PTS_EIIA_1"/>
    <property type="match status" value="1"/>
</dbReference>
<dbReference type="EMBL" id="AZES01000072">
    <property type="protein sequence ID" value="KRL31005.1"/>
    <property type="molecule type" value="Genomic_DNA"/>
</dbReference>
<comment type="caution">
    <text evidence="21">The sequence shown here is derived from an EMBL/GenBank/DDBJ whole genome shotgun (WGS) entry which is preliminary data.</text>
</comment>
<dbReference type="Proteomes" id="UP000051908">
    <property type="component" value="Unassembled WGS sequence"/>
</dbReference>
<dbReference type="CDD" id="cd00212">
    <property type="entry name" value="PTS_IIB_glc"/>
    <property type="match status" value="1"/>
</dbReference>
<feature type="active site" description="Phosphocysteine intermediate; for EIIB activity" evidence="16">
    <location>
        <position position="26"/>
    </location>
</feature>
<evidence type="ECO:0000256" key="14">
    <source>
        <dbReference type="ARBA" id="ARBA00074554"/>
    </source>
</evidence>
<evidence type="ECO:0000256" key="2">
    <source>
        <dbReference type="ARBA" id="ARBA00022448"/>
    </source>
</evidence>
<dbReference type="PROSITE" id="PS51093">
    <property type="entry name" value="PTS_EIIA_TYPE_1"/>
    <property type="match status" value="1"/>
</dbReference>
<dbReference type="FunFam" id="3.30.1360.60:FF:000001">
    <property type="entry name" value="PTS system glucose-specific IIBC component PtsG"/>
    <property type="match status" value="1"/>
</dbReference>
<feature type="transmembrane region" description="Helical" evidence="17">
    <location>
        <begin position="247"/>
        <end position="271"/>
    </location>
</feature>
<dbReference type="InterPro" id="IPR001996">
    <property type="entry name" value="PTS_IIB_1"/>
</dbReference>
<dbReference type="InterPro" id="IPR001127">
    <property type="entry name" value="PTS_EIIA_1_perm"/>
</dbReference>
<dbReference type="InterPro" id="IPR013013">
    <property type="entry name" value="PTS_EIIC_1"/>
</dbReference>
<dbReference type="OrthoDB" id="9769191at2"/>
<keyword evidence="2" id="KW-0813">Transport</keyword>
<evidence type="ECO:0000256" key="10">
    <source>
        <dbReference type="ARBA" id="ARBA00023136"/>
    </source>
</evidence>
<keyword evidence="5" id="KW-0808">Transferase</keyword>
<evidence type="ECO:0000256" key="8">
    <source>
        <dbReference type="ARBA" id="ARBA00022777"/>
    </source>
</evidence>
<dbReference type="InterPro" id="IPR003352">
    <property type="entry name" value="PTS_EIIC"/>
</dbReference>
<dbReference type="Pfam" id="PF02378">
    <property type="entry name" value="PTS_EIIC"/>
    <property type="match status" value="1"/>
</dbReference>
<sequence length="621" mass="66909">MEYEAMNKEIIQGVGGKNNIKSVVHCATRLRFVLKNESKADDEKVRNIPGILQLVKKAGQYQLVIGNNVEDVYNELADMLDLDDDSDNFDNSKDDRNLFDKIIGTITGSIAPAIPLLAGAGMGKVLLLVLTLSGLLSEKSQTYIMLNLIFDTGYYFMPAFIGFSAAKIFKTNQFLGAFIGLVTVNPNWVALVAAGKPVQFLGMPVNLVSYSATLIPAILSVWIMSYIEKFVKKITPGMIKVFAEPMLIMLITAPLTFLVIGPIANLISVGIANVSMFLYNNAGFVAIPVLAALYPWLVSIGIHKALSPISIQLVATQGFDPIIRVVALCSNMSQAAASLAVGLKTKNKQLRGLALSSSVTAYLGGITEPAMFGVNLKLKKPMYGAMIGGAVAGLFAGLMKMKAFVYVTPGLLSLPMWVSKTENYVLLAVATITISSVATFIATWLIGFEDPVSDKDAKVKKDKADKMITEKHTIKSPVMGKAIPLSQVNDETFSSGIMGKGIAIIPSEGKVFAPTNGVVSAVFETSHAIGVHLSNDADLLIHIGIDTVELKGKYFKTLVNKGEEFHAGQELLEFDIDGIKDAGYDPTVMVIVLNSKDFLEVLPIPESKNKVTISNDLLMLA</sequence>
<dbReference type="InterPro" id="IPR011297">
    <property type="entry name" value="PTS_IIABC_b_glu"/>
</dbReference>
<keyword evidence="22" id="KW-1185">Reference proteome</keyword>
<dbReference type="SUPFAM" id="SSF51261">
    <property type="entry name" value="Duplicated hybrid motif"/>
    <property type="match status" value="1"/>
</dbReference>
<dbReference type="InterPro" id="IPR050558">
    <property type="entry name" value="PTS_Sugar-Specific_Components"/>
</dbReference>
<dbReference type="GO" id="GO:0005886">
    <property type="term" value="C:plasma membrane"/>
    <property type="evidence" value="ECO:0007669"/>
    <property type="project" value="UniProtKB-SubCell"/>
</dbReference>
<comment type="catalytic activity">
    <reaction evidence="13">
        <text>N(pros)-phospho-L-histidyl-[protein](out) + sucrose = sucrose 6(G)-phosphate(in) + L-histidyl-[protein]</text>
        <dbReference type="Rhea" id="RHEA:49236"/>
        <dbReference type="Rhea" id="RHEA-COMP:9745"/>
        <dbReference type="Rhea" id="RHEA-COMP:9746"/>
        <dbReference type="ChEBI" id="CHEBI:17992"/>
        <dbReference type="ChEBI" id="CHEBI:29979"/>
        <dbReference type="ChEBI" id="CHEBI:64837"/>
        <dbReference type="ChEBI" id="CHEBI:91002"/>
        <dbReference type="EC" id="2.7.1.211"/>
    </reaction>
</comment>
<evidence type="ECO:0000259" key="19">
    <source>
        <dbReference type="PROSITE" id="PS51098"/>
    </source>
</evidence>
<keyword evidence="8" id="KW-0418">Kinase</keyword>
<keyword evidence="9 17" id="KW-1133">Transmembrane helix</keyword>
<dbReference type="GO" id="GO:0090589">
    <property type="term" value="F:protein-phosphocysteine-trehalose phosphotransferase system transporter activity"/>
    <property type="evidence" value="ECO:0007669"/>
    <property type="project" value="TreeGrafter"/>
</dbReference>
<evidence type="ECO:0000256" key="12">
    <source>
        <dbReference type="ARBA" id="ARBA00045139"/>
    </source>
</evidence>
<dbReference type="EC" id="2.7.1.211" evidence="11"/>
<feature type="transmembrane region" description="Helical" evidence="17">
    <location>
        <begin position="383"/>
        <end position="404"/>
    </location>
</feature>
<keyword evidence="4" id="KW-0762">Sugar transport</keyword>
<evidence type="ECO:0000256" key="15">
    <source>
        <dbReference type="ARBA" id="ARBA00081008"/>
    </source>
</evidence>
<evidence type="ECO:0000256" key="4">
    <source>
        <dbReference type="ARBA" id="ARBA00022597"/>
    </source>
</evidence>
<evidence type="ECO:0000259" key="20">
    <source>
        <dbReference type="PROSITE" id="PS51103"/>
    </source>
</evidence>
<dbReference type="NCBIfam" id="TIGR01995">
    <property type="entry name" value="PTS-II-ABC-beta"/>
    <property type="match status" value="1"/>
</dbReference>